<proteinExistence type="predicted"/>
<dbReference type="CDD" id="cd06730">
    <property type="entry name" value="PDZ0_MAGI-1_3-like"/>
    <property type="match status" value="1"/>
</dbReference>
<feature type="domain" description="WW" evidence="15">
    <location>
        <begin position="292"/>
        <end position="325"/>
    </location>
</feature>
<reference evidence="18" key="3">
    <citation type="submission" date="2025-09" db="UniProtKB">
        <authorList>
            <consortium name="Ensembl"/>
        </authorList>
    </citation>
    <scope>IDENTIFICATION</scope>
</reference>
<keyword evidence="9" id="KW-0472">Membrane</keyword>
<dbReference type="SMART" id="SM00456">
    <property type="entry name" value="WW"/>
    <property type="match status" value="2"/>
</dbReference>
<dbReference type="GO" id="GO:0005923">
    <property type="term" value="C:bicellular tight junction"/>
    <property type="evidence" value="ECO:0007669"/>
    <property type="project" value="UniProtKB-SubCell"/>
</dbReference>
<feature type="domain" description="WW" evidence="15">
    <location>
        <begin position="339"/>
        <end position="372"/>
    </location>
</feature>
<protein>
    <recommendedName>
        <fullName evidence="11">Membrane-associated guanylate kinase, WW and PDZ domain-containing protein 1</fullName>
    </recommendedName>
    <alternativeName>
        <fullName evidence="12">BAI1-associated protein 1</fullName>
    </alternativeName>
    <alternativeName>
        <fullName evidence="13">Membrane-associated guanylate kinase inverted 1</fullName>
    </alternativeName>
</protein>
<dbReference type="GO" id="GO:0005737">
    <property type="term" value="C:cytoplasm"/>
    <property type="evidence" value="ECO:0007669"/>
    <property type="project" value="UniProtKB-ARBA"/>
</dbReference>
<feature type="region of interest" description="Disordered" evidence="14">
    <location>
        <begin position="545"/>
        <end position="593"/>
    </location>
</feature>
<feature type="region of interest" description="Disordered" evidence="14">
    <location>
        <begin position="377"/>
        <end position="418"/>
    </location>
</feature>
<keyword evidence="19" id="KW-1185">Reference proteome</keyword>
<feature type="compositionally biased region" description="Polar residues" evidence="14">
    <location>
        <begin position="924"/>
        <end position="934"/>
    </location>
</feature>
<dbReference type="FunFam" id="2.20.70.10:FF:000002">
    <property type="entry name" value="Membrane-associated guanylate kinase, WW and PDZ domain-containing protein 3 isoform 1"/>
    <property type="match status" value="1"/>
</dbReference>
<dbReference type="PANTHER" id="PTHR10316">
    <property type="entry name" value="MEMBRANE ASSOCIATED GUANYLATE KINASE-RELATED"/>
    <property type="match status" value="1"/>
</dbReference>
<feature type="domain" description="PDZ" evidence="17">
    <location>
        <begin position="962"/>
        <end position="1058"/>
    </location>
</feature>
<dbReference type="FunFam" id="2.20.70.10:FF:000001">
    <property type="entry name" value="Membrane-associated guanylate kinase, WW and PDZ domain-containing protein 1"/>
    <property type="match status" value="1"/>
</dbReference>
<feature type="domain" description="PDZ" evidence="17">
    <location>
        <begin position="17"/>
        <end position="100"/>
    </location>
</feature>
<dbReference type="Gene3D" id="2.30.42.10">
    <property type="match status" value="6"/>
</dbReference>
<dbReference type="AlphaFoldDB" id="A0A7N6BBD4"/>
<evidence type="ECO:0000256" key="13">
    <source>
        <dbReference type="ARBA" id="ARBA00079517"/>
    </source>
</evidence>
<dbReference type="Pfam" id="PF16663">
    <property type="entry name" value="MAGI_u1"/>
    <property type="match status" value="1"/>
</dbReference>
<feature type="region of interest" description="Disordered" evidence="14">
    <location>
        <begin position="892"/>
        <end position="963"/>
    </location>
</feature>
<dbReference type="Proteomes" id="UP000265040">
    <property type="component" value="Chromosome 5"/>
</dbReference>
<evidence type="ECO:0000256" key="10">
    <source>
        <dbReference type="ARBA" id="ARBA00058771"/>
    </source>
</evidence>
<feature type="domain" description="PDZ" evidence="17">
    <location>
        <begin position="616"/>
        <end position="694"/>
    </location>
</feature>
<feature type="compositionally biased region" description="Gly residues" evidence="14">
    <location>
        <begin position="940"/>
        <end position="957"/>
    </location>
</feature>
<feature type="region of interest" description="Disordered" evidence="14">
    <location>
        <begin position="182"/>
        <end position="294"/>
    </location>
</feature>
<keyword evidence="7" id="KW-0067">ATP-binding</keyword>
<dbReference type="SMART" id="SM00228">
    <property type="entry name" value="PDZ"/>
    <property type="match status" value="6"/>
</dbReference>
<dbReference type="GO" id="GO:0005634">
    <property type="term" value="C:nucleus"/>
    <property type="evidence" value="ECO:0007669"/>
    <property type="project" value="UniProtKB-ARBA"/>
</dbReference>
<evidence type="ECO:0000256" key="4">
    <source>
        <dbReference type="ARBA" id="ARBA00022553"/>
    </source>
</evidence>
<dbReference type="InterPro" id="IPR001478">
    <property type="entry name" value="PDZ"/>
</dbReference>
<feature type="domain" description="PDZ" evidence="17">
    <location>
        <begin position="1118"/>
        <end position="1200"/>
    </location>
</feature>
<dbReference type="GeneTree" id="ENSGT00940000155820"/>
<reference evidence="18" key="1">
    <citation type="submission" date="2021-04" db="EMBL/GenBank/DDBJ databases">
        <authorList>
            <consortium name="Wellcome Sanger Institute Data Sharing"/>
        </authorList>
    </citation>
    <scope>NUCLEOTIDE SEQUENCE [LARGE SCALE GENOMIC DNA]</scope>
</reference>
<dbReference type="Pfam" id="PF16666">
    <property type="entry name" value="MAGI_u5"/>
    <property type="match status" value="1"/>
</dbReference>
<dbReference type="FunFam" id="2.30.42.10:FF:000005">
    <property type="entry name" value="Membrane associated guanylate kinase, WW and PDZ domain containing 1"/>
    <property type="match status" value="1"/>
</dbReference>
<comment type="function">
    <text evidence="10">Plays a role in coupling actin fibers to cell junctions in endothelial cells, via its interaction with AMOTL2 and CDH5. May regulate acid-induced ASIC3 currents by modulating its expression at the cell surface.</text>
</comment>
<dbReference type="FunFam" id="2.30.42.10:FF:000103">
    <property type="entry name" value="membrane-associated guanylate kinase, WW and PDZ domain-containing protein 1 isoform X2"/>
    <property type="match status" value="1"/>
</dbReference>
<name>A0A7N6BBD4_ANATE</name>
<dbReference type="PROSITE" id="PS50020">
    <property type="entry name" value="WW_DOMAIN_2"/>
    <property type="match status" value="2"/>
</dbReference>
<dbReference type="PANTHER" id="PTHR10316:SF12">
    <property type="entry name" value="MEMBRANE-ASSOCIATED GUANYLATE KINASE, WW AND PDZ DOMAIN-CONTAINING PROTEIN 1"/>
    <property type="match status" value="1"/>
</dbReference>
<feature type="compositionally biased region" description="Low complexity" evidence="14">
    <location>
        <begin position="382"/>
        <end position="396"/>
    </location>
</feature>
<evidence type="ECO:0000256" key="3">
    <source>
        <dbReference type="ARBA" id="ARBA00022427"/>
    </source>
</evidence>
<evidence type="ECO:0000313" key="18">
    <source>
        <dbReference type="Ensembl" id="ENSATEP00000058690.1"/>
    </source>
</evidence>
<dbReference type="InterPro" id="IPR027417">
    <property type="entry name" value="P-loop_NTPase"/>
</dbReference>
<reference evidence="18" key="2">
    <citation type="submission" date="2025-08" db="UniProtKB">
        <authorList>
            <consortium name="Ensembl"/>
        </authorList>
    </citation>
    <scope>IDENTIFICATION</scope>
</reference>
<feature type="domain" description="PDZ" evidence="17">
    <location>
        <begin position="431"/>
        <end position="500"/>
    </location>
</feature>
<dbReference type="Ensembl" id="ENSATET00000059571.2">
    <property type="protein sequence ID" value="ENSATEP00000058690.1"/>
    <property type="gene ID" value="ENSATEG00000018063.3"/>
</dbReference>
<dbReference type="CDD" id="cd06734">
    <property type="entry name" value="PDZ4_MAGI-1_3-like"/>
    <property type="match status" value="1"/>
</dbReference>
<dbReference type="FunFam" id="2.30.42.10:FF:000042">
    <property type="entry name" value="Membrane-associated guanylate kinase, WW and PDZ domain-containing protein 3 isoform 1"/>
    <property type="match status" value="1"/>
</dbReference>
<keyword evidence="6" id="KW-0547">Nucleotide-binding</keyword>
<dbReference type="CDD" id="cd06733">
    <property type="entry name" value="PDZ3_MAGI-1_3-like"/>
    <property type="match status" value="1"/>
</dbReference>
<dbReference type="SUPFAM" id="SSF52540">
    <property type="entry name" value="P-loop containing nucleoside triphosphate hydrolases"/>
    <property type="match status" value="1"/>
</dbReference>
<dbReference type="FunFam" id="3.30.63.10:FF:000003">
    <property type="entry name" value="Membrane-associated guanylate kinase, WW and PDZ domain-containing protein 3 isoform 1"/>
    <property type="match status" value="1"/>
</dbReference>
<dbReference type="InterPro" id="IPR036020">
    <property type="entry name" value="WW_dom_sf"/>
</dbReference>
<dbReference type="GO" id="GO:0007165">
    <property type="term" value="P:signal transduction"/>
    <property type="evidence" value="ECO:0007669"/>
    <property type="project" value="TreeGrafter"/>
</dbReference>
<feature type="compositionally biased region" description="Low complexity" evidence="14">
    <location>
        <begin position="259"/>
        <end position="278"/>
    </location>
</feature>
<dbReference type="PROSITE" id="PS00856">
    <property type="entry name" value="GUANYLATE_KINASE_1"/>
    <property type="match status" value="1"/>
</dbReference>
<dbReference type="InterPro" id="IPR008144">
    <property type="entry name" value="Guanylate_kin-like_dom"/>
</dbReference>
<evidence type="ECO:0000256" key="11">
    <source>
        <dbReference type="ARBA" id="ARBA00070829"/>
    </source>
</evidence>
<dbReference type="CDD" id="cd06735">
    <property type="entry name" value="PDZ5_MAGI-1_3-like"/>
    <property type="match status" value="1"/>
</dbReference>
<dbReference type="Gene3D" id="2.20.70.10">
    <property type="match status" value="2"/>
</dbReference>
<evidence type="ECO:0000256" key="1">
    <source>
        <dbReference type="ARBA" id="ARBA00004170"/>
    </source>
</evidence>
<organism evidence="18 19">
    <name type="scientific">Anabas testudineus</name>
    <name type="common">Climbing perch</name>
    <name type="synonym">Anthias testudineus</name>
    <dbReference type="NCBI Taxonomy" id="64144"/>
    <lineage>
        <taxon>Eukaryota</taxon>
        <taxon>Metazoa</taxon>
        <taxon>Chordata</taxon>
        <taxon>Craniata</taxon>
        <taxon>Vertebrata</taxon>
        <taxon>Euteleostomi</taxon>
        <taxon>Actinopterygii</taxon>
        <taxon>Neopterygii</taxon>
        <taxon>Teleostei</taxon>
        <taxon>Neoteleostei</taxon>
        <taxon>Acanthomorphata</taxon>
        <taxon>Anabantaria</taxon>
        <taxon>Anabantiformes</taxon>
        <taxon>Anabantoidei</taxon>
        <taxon>Anabantidae</taxon>
        <taxon>Anabas</taxon>
    </lineage>
</organism>
<dbReference type="InterPro" id="IPR001202">
    <property type="entry name" value="WW_dom"/>
</dbReference>
<dbReference type="PROSITE" id="PS01159">
    <property type="entry name" value="WW_DOMAIN_1"/>
    <property type="match status" value="2"/>
</dbReference>
<comment type="subcellular location">
    <subcellularLocation>
        <location evidence="2">Cell junction</location>
        <location evidence="2">Tight junction</location>
    </subcellularLocation>
    <subcellularLocation>
        <location evidence="1">Membrane</location>
        <topology evidence="1">Peripheral membrane protein</topology>
    </subcellularLocation>
</comment>
<evidence type="ECO:0000256" key="2">
    <source>
        <dbReference type="ARBA" id="ARBA00004435"/>
    </source>
</evidence>
<dbReference type="PROSITE" id="PS50106">
    <property type="entry name" value="PDZ"/>
    <property type="match status" value="6"/>
</dbReference>
<dbReference type="CDD" id="cd00201">
    <property type="entry name" value="WW"/>
    <property type="match status" value="2"/>
</dbReference>
<dbReference type="CDD" id="cd06731">
    <property type="entry name" value="PDZ1_MAGI-1_3-like"/>
    <property type="match status" value="1"/>
</dbReference>
<feature type="domain" description="Guanylate kinase-like" evidence="16">
    <location>
        <begin position="93"/>
        <end position="190"/>
    </location>
</feature>
<evidence type="ECO:0000259" key="17">
    <source>
        <dbReference type="PROSITE" id="PS50106"/>
    </source>
</evidence>
<dbReference type="SMART" id="SM00072">
    <property type="entry name" value="GuKc"/>
    <property type="match status" value="1"/>
</dbReference>
<dbReference type="SUPFAM" id="SSF51045">
    <property type="entry name" value="WW domain"/>
    <property type="match status" value="2"/>
</dbReference>
<feature type="compositionally biased region" description="Low complexity" evidence="14">
    <location>
        <begin position="554"/>
        <end position="571"/>
    </location>
</feature>
<keyword evidence="4" id="KW-0597">Phosphoprotein</keyword>
<dbReference type="InterPro" id="IPR020590">
    <property type="entry name" value="Guanylate_kinase_CS"/>
</dbReference>
<feature type="domain" description="PDZ" evidence="17">
    <location>
        <begin position="804"/>
        <end position="886"/>
    </location>
</feature>
<dbReference type="Pfam" id="PF00625">
    <property type="entry name" value="Guanylate_kin"/>
    <property type="match status" value="1"/>
</dbReference>
<evidence type="ECO:0000256" key="12">
    <source>
        <dbReference type="ARBA" id="ARBA00078448"/>
    </source>
</evidence>
<dbReference type="CDD" id="cd06732">
    <property type="entry name" value="PDZ2_MAGI-1_3-like"/>
    <property type="match status" value="1"/>
</dbReference>
<evidence type="ECO:0000256" key="6">
    <source>
        <dbReference type="ARBA" id="ARBA00022741"/>
    </source>
</evidence>
<dbReference type="Pfam" id="PF00397">
    <property type="entry name" value="WW"/>
    <property type="match status" value="2"/>
</dbReference>
<keyword evidence="3" id="KW-0796">Tight junction</keyword>
<dbReference type="GO" id="GO:0005524">
    <property type="term" value="F:ATP binding"/>
    <property type="evidence" value="ECO:0007669"/>
    <property type="project" value="UniProtKB-KW"/>
</dbReference>
<evidence type="ECO:0000256" key="9">
    <source>
        <dbReference type="ARBA" id="ARBA00023136"/>
    </source>
</evidence>
<evidence type="ECO:0000313" key="19">
    <source>
        <dbReference type="Proteomes" id="UP000265040"/>
    </source>
</evidence>
<keyword evidence="5" id="KW-0677">Repeat</keyword>
<evidence type="ECO:0000259" key="16">
    <source>
        <dbReference type="PROSITE" id="PS50052"/>
    </source>
</evidence>
<dbReference type="GO" id="GO:0016020">
    <property type="term" value="C:membrane"/>
    <property type="evidence" value="ECO:0007669"/>
    <property type="project" value="UniProtKB-SubCell"/>
</dbReference>
<dbReference type="InterPro" id="IPR008145">
    <property type="entry name" value="GK/Ca_channel_bsu"/>
</dbReference>
<feature type="compositionally biased region" description="Low complexity" evidence="14">
    <location>
        <begin position="713"/>
        <end position="723"/>
    </location>
</feature>
<dbReference type="SUPFAM" id="SSF50156">
    <property type="entry name" value="PDZ domain-like"/>
    <property type="match status" value="6"/>
</dbReference>
<evidence type="ECO:0000256" key="5">
    <source>
        <dbReference type="ARBA" id="ARBA00022737"/>
    </source>
</evidence>
<dbReference type="FunFam" id="2.30.42.10:FF:000012">
    <property type="entry name" value="Membrane associated guanylate kinase, WW and PDZ domain containing 1"/>
    <property type="match status" value="1"/>
</dbReference>
<sequence>MSKAALKKNHWSSRVTESSVVKDARGDLNVPLLGGAENGEFAYVGQLKEDVVVYKSGKLNEGELLLEVENLSISGLPLYDVQTVIKNCKGPVRLKTVKQGSKLNKDLKHYLSQRFQKSSPDHELQQTIRDNLYRHAVPCTTRTPREGEVPGVDYNFLSVEDFLELEKSGTLLEIGAYEGNYYGTPKPPVQPPGGKVISSSGNGGDAPLPDGLSGSLPGSQHSTPRRTKSYNDMQNAGIVPGEQQQEDDEDLPDMNSSFTAYPGTSPSPPATTESTQQTHSHLSHPPPEDPLGPLPDNWEMAFTENGEVYFIDHNTKTTSWIDPRCLDKPQKPLEECEDDELPPGWEKIDDPVYGVYYVDHINRKTQYENPVLEAKRRRQLEQQQPQQPQPQSQQPPEGERYIRGLFTSPHGGRGKPFFTRNRSELKGTFINTKLKKSRRGFGFTVVGGDEPDEFLQIKSLVLDGPAALDGKMETGDVIVSVNDTCVLGYTHAQVVKIFQSIPIGSMVNLELCRGYPLPFDPDDPNTSLVTSVAILDSKEPIIVNGQEVPNSYDSPSSHGSQNNNNGSTNGGAPLNGLPRPHSPSAEVASDTSSQLSYPSDVVTLASSIATQPELITVHMEKGDKGFGFTIADSPGGGGQRVKQIVDYPRCRGLKEGDIIVEVNKRNVQSMSHNQVVDLLSKCPKGSEVTMLVQRGVAPAKKSPKLQLSRKDSQNSSQHSVSSHRSTHTDSPVHSSLPLPGLPQDSLADGTIQRKPDPFKIWAQSRSMYESRRKYIHFWWQLAKGCMGLLARWRSSVFPDFQEQDIFLWRKDTGFGFRILGGNEPGEPIYIGHIVKYGAADEDGRLRSGDELICVDGTAVVGKSHQLVVQLMQQAAKQGHVNLTVRRKTSYAVKAESDVPPSPASSHHSSTQAPSLTEEIGKRTPQGSQNSLNTVSSGSGSTSGIGSGGGGGGTGGSGNAPYDVEIRRGENEGFGFVIVSSVSRPETGTTFAGNACVAMPHKIGRIIEGSPADRCGKLKVGDRILAVNGCSITNKSHSDIVNLIKEAGNTVTLRIIPGDESSNASLLTNAEKIATITTTHTPLQQAATEARNNTKPKQESFEFLPPQGPPPQPPTQFYSVDLERDNKGFGFSLRGGREYNMDLYVLRLAEEGAAVRNGKMRVGDEILEINGESTKGMKHARAIELIKSGGRRVHLVLKRGDGSVPEYGGSIYENIPFSPIFTP</sequence>
<evidence type="ECO:0000256" key="14">
    <source>
        <dbReference type="SAM" id="MobiDB-lite"/>
    </source>
</evidence>
<dbReference type="Pfam" id="PF00595">
    <property type="entry name" value="PDZ"/>
    <property type="match status" value="5"/>
</dbReference>
<feature type="compositionally biased region" description="Pro residues" evidence="14">
    <location>
        <begin position="284"/>
        <end position="293"/>
    </location>
</feature>
<evidence type="ECO:0000259" key="15">
    <source>
        <dbReference type="PROSITE" id="PS50020"/>
    </source>
</evidence>
<feature type="region of interest" description="Disordered" evidence="14">
    <location>
        <begin position="695"/>
        <end position="752"/>
    </location>
</feature>
<dbReference type="Gene3D" id="3.30.63.10">
    <property type="entry name" value="Guanylate Kinase phosphate binding domain"/>
    <property type="match status" value="1"/>
</dbReference>
<keyword evidence="8" id="KW-0965">Cell junction</keyword>
<dbReference type="FunFam" id="2.30.42.10:FF:000015">
    <property type="entry name" value="Membrane associated guanylate kinase, WW and PDZ domain containing 1"/>
    <property type="match status" value="1"/>
</dbReference>
<dbReference type="FunFam" id="2.30.42.10:FF:000006">
    <property type="entry name" value="Membrane associated guanylate kinase, WW and PDZ domain containing 1"/>
    <property type="match status" value="1"/>
</dbReference>
<dbReference type="InterPro" id="IPR036034">
    <property type="entry name" value="PDZ_sf"/>
</dbReference>
<feature type="compositionally biased region" description="Low complexity" evidence="14">
    <location>
        <begin position="903"/>
        <end position="914"/>
    </location>
</feature>
<evidence type="ECO:0000256" key="8">
    <source>
        <dbReference type="ARBA" id="ARBA00022949"/>
    </source>
</evidence>
<accession>A0A7N6BBD4</accession>
<evidence type="ECO:0000256" key="7">
    <source>
        <dbReference type="ARBA" id="ARBA00022840"/>
    </source>
</evidence>
<dbReference type="PROSITE" id="PS50052">
    <property type="entry name" value="GUANYLATE_KINASE_2"/>
    <property type="match status" value="1"/>
</dbReference>